<dbReference type="Proteomes" id="UP000018914">
    <property type="component" value="Chromosome"/>
</dbReference>
<dbReference type="AlphaFoldDB" id="W0DHQ9"/>
<keyword evidence="3" id="KW-1185">Reference proteome</keyword>
<dbReference type="HOGENOM" id="CLU_094905_2_2_0"/>
<dbReference type="EMBL" id="CP007028">
    <property type="protein sequence ID" value="AHE96420.1"/>
    <property type="molecule type" value="Genomic_DNA"/>
</dbReference>
<organism evidence="3">
    <name type="scientific">Thermocrinis ruber</name>
    <dbReference type="NCBI Taxonomy" id="75906"/>
    <lineage>
        <taxon>Bacteria</taxon>
        <taxon>Pseudomonadati</taxon>
        <taxon>Aquificota</taxon>
        <taxon>Aquificia</taxon>
        <taxon>Aquificales</taxon>
        <taxon>Aquificaceae</taxon>
        <taxon>Thermocrinis</taxon>
    </lineage>
</organism>
<dbReference type="SUPFAM" id="SSF53955">
    <property type="entry name" value="Lysozyme-like"/>
    <property type="match status" value="1"/>
</dbReference>
<dbReference type="Pfam" id="PF01464">
    <property type="entry name" value="SLT"/>
    <property type="match status" value="1"/>
</dbReference>
<evidence type="ECO:0000259" key="1">
    <source>
        <dbReference type="Pfam" id="PF01464"/>
    </source>
</evidence>
<dbReference type="InterPro" id="IPR008258">
    <property type="entry name" value="Transglycosylase_SLT_dom_1"/>
</dbReference>
<sequence>MDPYLLSAIASVESGFDPKAVNYNKNGSVDYGIMQINSFWLKKYKIPKEWIWEPCYNIHFGAMVLRRCMDSYPNNLKKAIDCYNKGERAKDNSEYVLKVYKKYSKIAQMVR</sequence>
<dbReference type="Gene3D" id="1.10.530.10">
    <property type="match status" value="1"/>
</dbReference>
<evidence type="ECO:0000313" key="2">
    <source>
        <dbReference type="EMBL" id="AHE96420.1"/>
    </source>
</evidence>
<evidence type="ECO:0000313" key="3">
    <source>
        <dbReference type="Proteomes" id="UP000018914"/>
    </source>
</evidence>
<gene>
    <name evidence="2" type="ORF">THERU_06800</name>
</gene>
<accession>W0DHQ9</accession>
<dbReference type="CDD" id="cd13400">
    <property type="entry name" value="LT_IagB-like"/>
    <property type="match status" value="1"/>
</dbReference>
<dbReference type="InterPro" id="IPR023346">
    <property type="entry name" value="Lysozyme-like_dom_sf"/>
</dbReference>
<proteinExistence type="predicted"/>
<dbReference type="STRING" id="75906.THERU_06800"/>
<protein>
    <submittedName>
        <fullName evidence="2">Lytic transglycosylase</fullName>
    </submittedName>
</protein>
<feature type="domain" description="Transglycosylase SLT" evidence="1">
    <location>
        <begin position="2"/>
        <end position="92"/>
    </location>
</feature>
<name>W0DHQ9_9AQUI</name>
<dbReference type="eggNOG" id="COG0741">
    <property type="taxonomic scope" value="Bacteria"/>
</dbReference>
<dbReference type="KEGG" id="trd:THERU_06800"/>
<reference evidence="2 3" key="1">
    <citation type="submission" date="2013-12" db="EMBL/GenBank/DDBJ databases">
        <authorList>
            <consortium name="DOE Joint Genome Institute"/>
            <person name="Eisen J."/>
            <person name="Huntemann M."/>
            <person name="Han J."/>
            <person name="Chen A."/>
            <person name="Kyrpides N."/>
            <person name="Mavromatis K."/>
            <person name="Markowitz V."/>
            <person name="Palaniappan K."/>
            <person name="Ivanova N."/>
            <person name="Schaumberg A."/>
            <person name="Pati A."/>
            <person name="Liolios K."/>
            <person name="Nordberg H.P."/>
            <person name="Cantor M.N."/>
            <person name="Hua S.X."/>
            <person name="Woyke T."/>
        </authorList>
    </citation>
    <scope>NUCLEOTIDE SEQUENCE [LARGE SCALE GENOMIC DNA]</scope>
    <source>
        <strain evidence="2 3">DSM 23557</strain>
    </source>
</reference>